<dbReference type="Gene3D" id="1.10.1760.20">
    <property type="match status" value="1"/>
</dbReference>
<dbReference type="Pfam" id="PF07155">
    <property type="entry name" value="ECF-ribofla_trS"/>
    <property type="match status" value="1"/>
</dbReference>
<dbReference type="InterPro" id="IPR009825">
    <property type="entry name" value="ECF_substrate-spec-like"/>
</dbReference>
<gene>
    <name evidence="2" type="ORF">M670_04080</name>
</gene>
<dbReference type="Proteomes" id="UP000027936">
    <property type="component" value="Unassembled WGS sequence"/>
</dbReference>
<feature type="transmembrane region" description="Helical" evidence="1">
    <location>
        <begin position="59"/>
        <end position="79"/>
    </location>
</feature>
<keyword evidence="1" id="KW-0472">Membrane</keyword>
<feature type="transmembrane region" description="Helical" evidence="1">
    <location>
        <begin position="85"/>
        <end position="111"/>
    </location>
</feature>
<protein>
    <submittedName>
        <fullName evidence="2">ECF-type riboflavin transporter, S component</fullName>
    </submittedName>
</protein>
<dbReference type="EMBL" id="JJRY01000023">
    <property type="protein sequence ID" value="KEF36663.1"/>
    <property type="molecule type" value="Genomic_DNA"/>
</dbReference>
<keyword evidence="1" id="KW-1133">Transmembrane helix</keyword>
<name>A0A072NIG9_SCHAZ</name>
<dbReference type="GO" id="GO:0016020">
    <property type="term" value="C:membrane"/>
    <property type="evidence" value="ECO:0007669"/>
    <property type="project" value="InterPro"/>
</dbReference>
<evidence type="ECO:0000313" key="3">
    <source>
        <dbReference type="Proteomes" id="UP000027936"/>
    </source>
</evidence>
<keyword evidence="1" id="KW-0812">Transmembrane</keyword>
<dbReference type="AlphaFoldDB" id="A0A072NIG9"/>
<comment type="caution">
    <text evidence="2">The sequence shown here is derived from an EMBL/GenBank/DDBJ whole genome shotgun (WGS) entry which is preliminary data.</text>
</comment>
<dbReference type="PATRIC" id="fig|1348973.3.peg.3965"/>
<organism evidence="2 3">
    <name type="scientific">Schinkia azotoformans MEV2011</name>
    <dbReference type="NCBI Taxonomy" id="1348973"/>
    <lineage>
        <taxon>Bacteria</taxon>
        <taxon>Bacillati</taxon>
        <taxon>Bacillota</taxon>
        <taxon>Bacilli</taxon>
        <taxon>Bacillales</taxon>
        <taxon>Bacillaceae</taxon>
        <taxon>Calidifontibacillus/Schinkia group</taxon>
        <taxon>Schinkia</taxon>
    </lineage>
</organism>
<evidence type="ECO:0000313" key="2">
    <source>
        <dbReference type="EMBL" id="KEF36663.1"/>
    </source>
</evidence>
<proteinExistence type="predicted"/>
<sequence>MGRSRLLLIISILLVVLLLFVMVLLEGDHYMLLSFLTLFVIMFPFFARFERKELDSRGIVLIAILAAIAAVSRVPFAAIPSVQPTSFVIIIAAIVFGAETGFLVGAIAALVSNLFLGQGPWTLGKCFHGG</sequence>
<feature type="transmembrane region" description="Helical" evidence="1">
    <location>
        <begin position="7"/>
        <end position="24"/>
    </location>
</feature>
<feature type="transmembrane region" description="Helical" evidence="1">
    <location>
        <begin position="30"/>
        <end position="47"/>
    </location>
</feature>
<reference evidence="2 3" key="1">
    <citation type="submission" date="2014-04" db="EMBL/GenBank/DDBJ databases">
        <title>Draft genome sequence of Bacillus azotoformans MEV2011, a (co-) denitrifying strain unable to grow in the presence of oxygen.</title>
        <authorList>
            <person name="Nielsen M."/>
            <person name="Schreiber L."/>
            <person name="Finster K."/>
            <person name="Schramm A."/>
        </authorList>
    </citation>
    <scope>NUCLEOTIDE SEQUENCE [LARGE SCALE GENOMIC DNA]</scope>
    <source>
        <strain evidence="2 3">MEV2011</strain>
    </source>
</reference>
<accession>A0A072NIG9</accession>
<evidence type="ECO:0000256" key="1">
    <source>
        <dbReference type="SAM" id="Phobius"/>
    </source>
</evidence>